<feature type="compositionally biased region" description="Basic and acidic residues" evidence="13">
    <location>
        <begin position="448"/>
        <end position="459"/>
    </location>
</feature>
<accession>A0A7J7J6N7</accession>
<evidence type="ECO:0000313" key="15">
    <source>
        <dbReference type="EMBL" id="KAF6021316.1"/>
    </source>
</evidence>
<proteinExistence type="predicted"/>
<keyword evidence="10 11" id="KW-0040">ANK repeat</keyword>
<dbReference type="SMART" id="SM00184">
    <property type="entry name" value="RING"/>
    <property type="match status" value="2"/>
</dbReference>
<keyword evidence="5" id="KW-0479">Metal-binding</keyword>
<dbReference type="InterPro" id="IPR001841">
    <property type="entry name" value="Znf_RING"/>
</dbReference>
<dbReference type="SMART" id="SM00248">
    <property type="entry name" value="ANK"/>
    <property type="match status" value="9"/>
</dbReference>
<evidence type="ECO:0000256" key="10">
    <source>
        <dbReference type="ARBA" id="ARBA00023043"/>
    </source>
</evidence>
<dbReference type="GO" id="GO:0061630">
    <property type="term" value="F:ubiquitin protein ligase activity"/>
    <property type="evidence" value="ECO:0007669"/>
    <property type="project" value="UniProtKB-EC"/>
</dbReference>
<dbReference type="GO" id="GO:0008270">
    <property type="term" value="F:zinc ion binding"/>
    <property type="evidence" value="ECO:0007669"/>
    <property type="project" value="UniProtKB-KW"/>
</dbReference>
<feature type="region of interest" description="Disordered" evidence="13">
    <location>
        <begin position="441"/>
        <end position="468"/>
    </location>
</feature>
<feature type="repeat" description="ANK" evidence="11">
    <location>
        <begin position="369"/>
        <end position="393"/>
    </location>
</feature>
<feature type="repeat" description="ANK" evidence="11">
    <location>
        <begin position="202"/>
        <end position="234"/>
    </location>
</feature>
<evidence type="ECO:0000256" key="3">
    <source>
        <dbReference type="ARBA" id="ARBA00012483"/>
    </source>
</evidence>
<evidence type="ECO:0000256" key="11">
    <source>
        <dbReference type="PROSITE-ProRule" id="PRU00023"/>
    </source>
</evidence>
<feature type="repeat" description="ANK" evidence="11">
    <location>
        <begin position="235"/>
        <end position="267"/>
    </location>
</feature>
<reference evidence="15" key="1">
    <citation type="submission" date="2020-06" db="EMBL/GenBank/DDBJ databases">
        <title>Draft genome of Bugula neritina, a colonial animal packing powerful symbionts and potential medicines.</title>
        <authorList>
            <person name="Rayko M."/>
        </authorList>
    </citation>
    <scope>NUCLEOTIDE SEQUENCE [LARGE SCALE GENOMIC DNA]</scope>
    <source>
        <strain evidence="15">Kwan_BN1</strain>
    </source>
</reference>
<evidence type="ECO:0000256" key="2">
    <source>
        <dbReference type="ARBA" id="ARBA00004906"/>
    </source>
</evidence>
<keyword evidence="16" id="KW-1185">Reference proteome</keyword>
<comment type="caution">
    <text evidence="15">The sequence shown here is derived from an EMBL/GenBank/DDBJ whole genome shotgun (WGS) entry which is preliminary data.</text>
</comment>
<feature type="domain" description="RING-type" evidence="14">
    <location>
        <begin position="600"/>
        <end position="633"/>
    </location>
</feature>
<dbReference type="EC" id="2.3.2.27" evidence="3"/>
<evidence type="ECO:0000256" key="12">
    <source>
        <dbReference type="PROSITE-ProRule" id="PRU00175"/>
    </source>
</evidence>
<dbReference type="Pfam" id="PF12796">
    <property type="entry name" value="Ank_2"/>
    <property type="match status" value="3"/>
</dbReference>
<feature type="repeat" description="ANK" evidence="11">
    <location>
        <begin position="268"/>
        <end position="300"/>
    </location>
</feature>
<keyword evidence="9" id="KW-0862">Zinc</keyword>
<name>A0A7J7J6N7_BUGNE</name>
<evidence type="ECO:0000256" key="9">
    <source>
        <dbReference type="ARBA" id="ARBA00022833"/>
    </source>
</evidence>
<dbReference type="PANTHER" id="PTHR24202">
    <property type="entry name" value="E3 UBIQUITIN-PROTEIN LIGASE MIB2"/>
    <property type="match status" value="1"/>
</dbReference>
<feature type="repeat" description="ANK" evidence="11">
    <location>
        <begin position="403"/>
        <end position="435"/>
    </location>
</feature>
<evidence type="ECO:0000256" key="5">
    <source>
        <dbReference type="ARBA" id="ARBA00022723"/>
    </source>
</evidence>
<evidence type="ECO:0000256" key="13">
    <source>
        <dbReference type="SAM" id="MobiDB-lite"/>
    </source>
</evidence>
<evidence type="ECO:0000313" key="16">
    <source>
        <dbReference type="Proteomes" id="UP000593567"/>
    </source>
</evidence>
<sequence length="643" mass="70247">MNLSAAFYVGKIGTVHRITDKGDIRVQYEGCLNRWTFHPGALTKIQVYSVGDAVMVINDLEKVKELQKGHGEWTDCMSSVLGQVGKVVKVYSDGDMRVCINGQTWTFNIQCCVPRPQDQLQVDNTKCAEDTLGHSKAGDTLPTNTANAAAVEESVAMLDHIMQVENDPANPDSLVKEAAQGHLDVVREIINRHPDQVNAKSAGKTALQVASHQGGMDMVTLLLNAKADIELKDNDGDTALHYSAFGNQPDIMKVLLEHGANVNAINDGGCSTLHVAVNKQHLDCVKVLISHKCDLNIQDTYGDTAQHDAIGKDNKEIVTILMDHPDVDFSLKNTRGFNALHHAALKGNAYATERILARVASMVNLRKDDGFAALHLASLNGHSTVAQVLLRQGEADIEIKNNRQQTPLMLAGTQGHLPVVQLLVESGASVLAEDEDGHTPLHLTFLRPHSETSHGRGSRDQASGSGDDATFQCSAAAIAKYLAEHGADVMHLDNKNRTPLDLVTDAKLKEELERFKIVEAIPQCIVCDEETLLVLFKPCGHKISCGDCCIKMKKCLSCSILIERKIFPDGTELSRPKSGEGINIKDMHKRLQEMEDSVTCGICLDRKKNAAFLCGHSACSECAQGLRQCHMCRKPITKRINLF</sequence>
<dbReference type="SUPFAM" id="SSF48403">
    <property type="entry name" value="Ankyrin repeat"/>
    <property type="match status" value="1"/>
</dbReference>
<dbReference type="EMBL" id="VXIV02003068">
    <property type="protein sequence ID" value="KAF6021316.1"/>
    <property type="molecule type" value="Genomic_DNA"/>
</dbReference>
<dbReference type="GO" id="GO:0005737">
    <property type="term" value="C:cytoplasm"/>
    <property type="evidence" value="ECO:0007669"/>
    <property type="project" value="TreeGrafter"/>
</dbReference>
<keyword evidence="8" id="KW-0833">Ubl conjugation pathway</keyword>
<dbReference type="PROSITE" id="PS50297">
    <property type="entry name" value="ANK_REP_REGION"/>
    <property type="match status" value="5"/>
</dbReference>
<evidence type="ECO:0000256" key="8">
    <source>
        <dbReference type="ARBA" id="ARBA00022786"/>
    </source>
</evidence>
<keyword evidence="6" id="KW-0677">Repeat</keyword>
<dbReference type="PROSITE" id="PS50088">
    <property type="entry name" value="ANK_REPEAT"/>
    <property type="match status" value="5"/>
</dbReference>
<dbReference type="Pfam" id="PF18346">
    <property type="entry name" value="SH3_15"/>
    <property type="match status" value="2"/>
</dbReference>
<comment type="pathway">
    <text evidence="2">Protein modification; protein ubiquitination.</text>
</comment>
<dbReference type="Gene3D" id="3.30.40.10">
    <property type="entry name" value="Zinc/RING finger domain, C3HC4 (zinc finger)"/>
    <property type="match status" value="2"/>
</dbReference>
<protein>
    <recommendedName>
        <fullName evidence="3">RING-type E3 ubiquitin transferase</fullName>
        <ecNumber evidence="3">2.3.2.27</ecNumber>
    </recommendedName>
</protein>
<organism evidence="15 16">
    <name type="scientific">Bugula neritina</name>
    <name type="common">Brown bryozoan</name>
    <name type="synonym">Sertularia neritina</name>
    <dbReference type="NCBI Taxonomy" id="10212"/>
    <lineage>
        <taxon>Eukaryota</taxon>
        <taxon>Metazoa</taxon>
        <taxon>Spiralia</taxon>
        <taxon>Lophotrochozoa</taxon>
        <taxon>Bryozoa</taxon>
        <taxon>Gymnolaemata</taxon>
        <taxon>Cheilostomatida</taxon>
        <taxon>Flustrina</taxon>
        <taxon>Buguloidea</taxon>
        <taxon>Bugulidae</taxon>
        <taxon>Bugula</taxon>
    </lineage>
</organism>
<keyword evidence="4" id="KW-0808">Transferase</keyword>
<dbReference type="CDD" id="cd16726">
    <property type="entry name" value="RING-HC_MIB2_rpt1"/>
    <property type="match status" value="1"/>
</dbReference>
<evidence type="ECO:0000256" key="4">
    <source>
        <dbReference type="ARBA" id="ARBA00022679"/>
    </source>
</evidence>
<dbReference type="OrthoDB" id="2122982at2759"/>
<evidence type="ECO:0000256" key="7">
    <source>
        <dbReference type="ARBA" id="ARBA00022771"/>
    </source>
</evidence>
<dbReference type="PROSITE" id="PS50089">
    <property type="entry name" value="ZF_RING_2"/>
    <property type="match status" value="1"/>
</dbReference>
<dbReference type="InterPro" id="IPR013083">
    <property type="entry name" value="Znf_RING/FYVE/PHD"/>
</dbReference>
<evidence type="ECO:0000256" key="6">
    <source>
        <dbReference type="ARBA" id="ARBA00022737"/>
    </source>
</evidence>
<gene>
    <name evidence="15" type="ORF">EB796_020380</name>
</gene>
<dbReference type="PANTHER" id="PTHR24202:SF4">
    <property type="entry name" value="E3 UBIQUITIN-PROTEIN LIGASE MIB2-RELATED"/>
    <property type="match status" value="1"/>
</dbReference>
<dbReference type="InterPro" id="IPR002110">
    <property type="entry name" value="Ankyrin_rpt"/>
</dbReference>
<comment type="catalytic activity">
    <reaction evidence="1">
        <text>S-ubiquitinyl-[E2 ubiquitin-conjugating enzyme]-L-cysteine + [acceptor protein]-L-lysine = [E2 ubiquitin-conjugating enzyme]-L-cysteine + N(6)-ubiquitinyl-[acceptor protein]-L-lysine.</text>
        <dbReference type="EC" id="2.3.2.27"/>
    </reaction>
</comment>
<dbReference type="SUPFAM" id="SSF57850">
    <property type="entry name" value="RING/U-box"/>
    <property type="match status" value="1"/>
</dbReference>
<dbReference type="CDD" id="cd16520">
    <property type="entry name" value="RING-HC_MIBs-like"/>
    <property type="match status" value="1"/>
</dbReference>
<dbReference type="GO" id="GO:0016567">
    <property type="term" value="P:protein ubiquitination"/>
    <property type="evidence" value="ECO:0007669"/>
    <property type="project" value="UniProtKB-UniPathway"/>
</dbReference>
<dbReference type="InterPro" id="IPR036770">
    <property type="entry name" value="Ankyrin_rpt-contain_sf"/>
</dbReference>
<keyword evidence="7 12" id="KW-0863">Zinc-finger</keyword>
<dbReference type="AlphaFoldDB" id="A0A7J7J6N7"/>
<dbReference type="Proteomes" id="UP000593567">
    <property type="component" value="Unassembled WGS sequence"/>
</dbReference>
<evidence type="ECO:0000256" key="1">
    <source>
        <dbReference type="ARBA" id="ARBA00000900"/>
    </source>
</evidence>
<dbReference type="PRINTS" id="PR01415">
    <property type="entry name" value="ANKYRIN"/>
</dbReference>
<dbReference type="Gene3D" id="1.25.40.20">
    <property type="entry name" value="Ankyrin repeat-containing domain"/>
    <property type="match status" value="4"/>
</dbReference>
<evidence type="ECO:0000259" key="14">
    <source>
        <dbReference type="PROSITE" id="PS50089"/>
    </source>
</evidence>
<dbReference type="Pfam" id="PF13920">
    <property type="entry name" value="zf-C3HC4_3"/>
    <property type="match status" value="1"/>
</dbReference>
<dbReference type="UniPathway" id="UPA00143"/>
<dbReference type="InterPro" id="IPR040847">
    <property type="entry name" value="SH3_15"/>
</dbReference>